<feature type="active site" description="Proton acceptor" evidence="2">
    <location>
        <position position="312"/>
    </location>
</feature>
<dbReference type="Pfam" id="PF01734">
    <property type="entry name" value="Patatin"/>
    <property type="match status" value="1"/>
</dbReference>
<dbReference type="GO" id="GO:0004806">
    <property type="term" value="F:triacylglycerol lipase activity"/>
    <property type="evidence" value="ECO:0007669"/>
    <property type="project" value="TreeGrafter"/>
</dbReference>
<dbReference type="GO" id="GO:0005811">
    <property type="term" value="C:lipid droplet"/>
    <property type="evidence" value="ECO:0007669"/>
    <property type="project" value="TreeGrafter"/>
</dbReference>
<comment type="caution">
    <text evidence="2">Lacks conserved residue(s) required for the propagation of feature annotation.</text>
</comment>
<dbReference type="PANTHER" id="PTHR12406:SF7">
    <property type="entry name" value="PATATIN-LIKE PHOSPHOLIPASE DOMAIN-CONTAINING PROTEIN 4"/>
    <property type="match status" value="1"/>
</dbReference>
<protein>
    <recommendedName>
        <fullName evidence="4">PNPLA domain-containing protein</fullName>
    </recommendedName>
</protein>
<organism evidence="5 6">
    <name type="scientific">Vitrella brassicaformis (strain CCMP3155)</name>
    <dbReference type="NCBI Taxonomy" id="1169540"/>
    <lineage>
        <taxon>Eukaryota</taxon>
        <taxon>Sar</taxon>
        <taxon>Alveolata</taxon>
        <taxon>Colpodellida</taxon>
        <taxon>Vitrellaceae</taxon>
        <taxon>Vitrella</taxon>
    </lineage>
</organism>
<dbReference type="PANTHER" id="PTHR12406">
    <property type="entry name" value="CALCIUM-INDEPENDENT PHOSPHOLIPASE A2 IPLA2 -RELATED"/>
    <property type="match status" value="1"/>
</dbReference>
<dbReference type="Gene3D" id="3.40.1090.10">
    <property type="entry name" value="Cytosolic phospholipase A2 catalytic domain"/>
    <property type="match status" value="1"/>
</dbReference>
<dbReference type="InterPro" id="IPR016035">
    <property type="entry name" value="Acyl_Trfase/lysoPLipase"/>
</dbReference>
<feature type="active site" description="Nucleophile" evidence="2">
    <location>
        <position position="193"/>
    </location>
</feature>
<dbReference type="InParanoid" id="A0A0G4EYL2"/>
<dbReference type="VEuPathDB" id="CryptoDB:Vbra_8459"/>
<proteinExistence type="predicted"/>
<name>A0A0G4EYL2_VITBC</name>
<dbReference type="Proteomes" id="UP000041254">
    <property type="component" value="Unassembled WGS sequence"/>
</dbReference>
<feature type="region of interest" description="Disordered" evidence="3">
    <location>
        <begin position="407"/>
        <end position="436"/>
    </location>
</feature>
<evidence type="ECO:0000256" key="1">
    <source>
        <dbReference type="ARBA" id="ARBA00023098"/>
    </source>
</evidence>
<evidence type="ECO:0000256" key="3">
    <source>
        <dbReference type="SAM" id="MobiDB-lite"/>
    </source>
</evidence>
<dbReference type="InterPro" id="IPR002641">
    <property type="entry name" value="PNPLA_dom"/>
</dbReference>
<sequence length="436" mass="46648">MQRRGLLPVFNQLTKTISEIATERSSMTPGSLAASPGMDEGDMASIQLQRSCTKSSPCLAADHPTDCGETVKGYFGWFDNVLRFPGSSAASSVEEPPPSSASAQQASDQSYLKMFESLYFNPSFLKSVGVSEPIAAAAPAPTHAQTDKDLKDAPPIGFSFSPAGLLIPYHLGAAFHLRKMGVITNATPISGASAGSLTACAVGMGLAADNAVRAVQRLAADCREKGTRSRLHDCLMKELDELLPPDAHEQLNGRAAPVTVAYTEVFPYPAGRLVSQFDSRDDLIEVLCASCCVPFYFSAWPLVQCRGKVAADGFFASELGAFGCPVVAARRTVRISPFPASVVGLKAMGPNDVITPDLNPQFPLSMPKLIQMSLLPADEDEFELLYQLGQQDAAEWIRQEEKVGWVEGVNNDGEGQREREREGDAPSSRVAAEKGA</sequence>
<dbReference type="GO" id="GO:0005737">
    <property type="term" value="C:cytoplasm"/>
    <property type="evidence" value="ECO:0007669"/>
    <property type="project" value="TreeGrafter"/>
</dbReference>
<dbReference type="OrthoDB" id="197155at2759"/>
<dbReference type="EMBL" id="CDMY01000347">
    <property type="protein sequence ID" value="CEM03775.1"/>
    <property type="molecule type" value="Genomic_DNA"/>
</dbReference>
<evidence type="ECO:0000256" key="2">
    <source>
        <dbReference type="PROSITE-ProRule" id="PRU01161"/>
    </source>
</evidence>
<dbReference type="InterPro" id="IPR033562">
    <property type="entry name" value="PLPL"/>
</dbReference>
<feature type="domain" description="PNPLA" evidence="4">
    <location>
        <begin position="158"/>
        <end position="330"/>
    </location>
</feature>
<gene>
    <name evidence="5" type="ORF">Vbra_8459</name>
</gene>
<feature type="compositionally biased region" description="Basic and acidic residues" evidence="3">
    <location>
        <begin position="414"/>
        <end position="424"/>
    </location>
</feature>
<keyword evidence="6" id="KW-1185">Reference proteome</keyword>
<accession>A0A0G4EYL2</accession>
<keyword evidence="2" id="KW-0442">Lipid degradation</keyword>
<evidence type="ECO:0000313" key="5">
    <source>
        <dbReference type="EMBL" id="CEM03775.1"/>
    </source>
</evidence>
<evidence type="ECO:0000313" key="6">
    <source>
        <dbReference type="Proteomes" id="UP000041254"/>
    </source>
</evidence>
<dbReference type="CDD" id="cd07224">
    <property type="entry name" value="Pat_like"/>
    <property type="match status" value="1"/>
</dbReference>
<reference evidence="5 6" key="1">
    <citation type="submission" date="2014-11" db="EMBL/GenBank/DDBJ databases">
        <authorList>
            <person name="Zhu J."/>
            <person name="Qi W."/>
            <person name="Song R."/>
        </authorList>
    </citation>
    <scope>NUCLEOTIDE SEQUENCE [LARGE SCALE GENOMIC DNA]</scope>
</reference>
<keyword evidence="2" id="KW-0378">Hydrolase</keyword>
<dbReference type="SUPFAM" id="SSF52151">
    <property type="entry name" value="FabD/lysophospholipase-like"/>
    <property type="match status" value="1"/>
</dbReference>
<dbReference type="PROSITE" id="PS51635">
    <property type="entry name" value="PNPLA"/>
    <property type="match status" value="1"/>
</dbReference>
<evidence type="ECO:0000259" key="4">
    <source>
        <dbReference type="PROSITE" id="PS51635"/>
    </source>
</evidence>
<dbReference type="GO" id="GO:0055088">
    <property type="term" value="P:lipid homeostasis"/>
    <property type="evidence" value="ECO:0007669"/>
    <property type="project" value="TreeGrafter"/>
</dbReference>
<dbReference type="AlphaFoldDB" id="A0A0G4EYL2"/>
<feature type="short sequence motif" description="GXSXG" evidence="2">
    <location>
        <begin position="191"/>
        <end position="195"/>
    </location>
</feature>
<dbReference type="GO" id="GO:0019433">
    <property type="term" value="P:triglyceride catabolic process"/>
    <property type="evidence" value="ECO:0007669"/>
    <property type="project" value="TreeGrafter"/>
</dbReference>
<dbReference type="GO" id="GO:0016020">
    <property type="term" value="C:membrane"/>
    <property type="evidence" value="ECO:0007669"/>
    <property type="project" value="TreeGrafter"/>
</dbReference>
<keyword evidence="1 2" id="KW-0443">Lipid metabolism</keyword>
<dbReference type="STRING" id="1169540.A0A0G4EYL2"/>